<keyword evidence="4 7" id="KW-0812">Transmembrane</keyword>
<evidence type="ECO:0000256" key="1">
    <source>
        <dbReference type="ARBA" id="ARBA00004651"/>
    </source>
</evidence>
<dbReference type="Pfam" id="PF13440">
    <property type="entry name" value="Polysacc_synt_3"/>
    <property type="match status" value="1"/>
</dbReference>
<feature type="transmembrane region" description="Helical" evidence="7">
    <location>
        <begin position="393"/>
        <end position="414"/>
    </location>
</feature>
<feature type="transmembrane region" description="Helical" evidence="7">
    <location>
        <begin position="185"/>
        <end position="204"/>
    </location>
</feature>
<evidence type="ECO:0000313" key="8">
    <source>
        <dbReference type="EMBL" id="MBB4660011.1"/>
    </source>
</evidence>
<reference evidence="8 9" key="1">
    <citation type="submission" date="2020-08" db="EMBL/GenBank/DDBJ databases">
        <title>Genomic Encyclopedia of Type Strains, Phase IV (KMG-IV): sequencing the most valuable type-strain genomes for metagenomic binning, comparative biology and taxonomic classification.</title>
        <authorList>
            <person name="Goeker M."/>
        </authorList>
    </citation>
    <scope>NUCLEOTIDE SEQUENCE [LARGE SCALE GENOMIC DNA]</scope>
    <source>
        <strain evidence="8 9">DSM 102850</strain>
    </source>
</reference>
<evidence type="ECO:0000256" key="2">
    <source>
        <dbReference type="ARBA" id="ARBA00007430"/>
    </source>
</evidence>
<feature type="transmembrane region" description="Helical" evidence="7">
    <location>
        <begin position="224"/>
        <end position="241"/>
    </location>
</feature>
<evidence type="ECO:0000313" key="9">
    <source>
        <dbReference type="Proteomes" id="UP000563524"/>
    </source>
</evidence>
<evidence type="ECO:0000256" key="6">
    <source>
        <dbReference type="ARBA" id="ARBA00023136"/>
    </source>
</evidence>
<keyword evidence="5 7" id="KW-1133">Transmembrane helix</keyword>
<gene>
    <name evidence="8" type="ORF">GGQ59_002555</name>
</gene>
<organism evidence="8 9">
    <name type="scientific">Parvularcula dongshanensis</name>
    <dbReference type="NCBI Taxonomy" id="1173995"/>
    <lineage>
        <taxon>Bacteria</taxon>
        <taxon>Pseudomonadati</taxon>
        <taxon>Pseudomonadota</taxon>
        <taxon>Alphaproteobacteria</taxon>
        <taxon>Parvularculales</taxon>
        <taxon>Parvularculaceae</taxon>
        <taxon>Parvularcula</taxon>
    </lineage>
</organism>
<dbReference type="RefSeq" id="WP_183819195.1">
    <property type="nucleotide sequence ID" value="NZ_JACHOB010000006.1"/>
</dbReference>
<dbReference type="Proteomes" id="UP000563524">
    <property type="component" value="Unassembled WGS sequence"/>
</dbReference>
<evidence type="ECO:0000256" key="4">
    <source>
        <dbReference type="ARBA" id="ARBA00022692"/>
    </source>
</evidence>
<feature type="transmembrane region" description="Helical" evidence="7">
    <location>
        <begin position="156"/>
        <end position="179"/>
    </location>
</feature>
<dbReference type="PANTHER" id="PTHR30250:SF10">
    <property type="entry name" value="LIPOPOLYSACCHARIDE BIOSYNTHESIS PROTEIN WZXC"/>
    <property type="match status" value="1"/>
</dbReference>
<comment type="similarity">
    <text evidence="2">Belongs to the polysaccharide synthase family.</text>
</comment>
<sequence>MSATNTQPRRLRTVVTGWTRNSSIALVANAGGSSLVRFASNLVLSRLLAPEAFGVVLFITSIQFVMALLSETGIGAFIIRSEKGNAPHVLDTVWTISALRGLALALIGVVIAPFVAPLLGQGEYTTVLQVSALTFLIAGLRSPAANTQRRERKDYYNSLVEFGVFVLTTVLTLLLAWWLRSYWGLILGTIGGSAIGTVASYVCYKGSWRRLRIDRDVAMELWRFSRFIAASSALTIVIVQFDKFFIVGSMPMEVVGLYSMAWSLAMMPEKLVVQFSRRVFYPEVAHQIRQGPATPRTYHHPIRVIRPLVGFVCGGAVTFGPTFFEICFDPRYLTAGAFFSILCVRPILAAFSRPAENMMVALGHPRTKFTADVMRAAYLPVAGWVSFHYFGVWGLLVAVTAVELLPILYYTVLLKRHHVFQFRREVPTLVAALAGLAIGEGMALGWDLIAG</sequence>
<evidence type="ECO:0000256" key="3">
    <source>
        <dbReference type="ARBA" id="ARBA00022475"/>
    </source>
</evidence>
<feature type="transmembrane region" description="Helical" evidence="7">
    <location>
        <begin position="304"/>
        <end position="324"/>
    </location>
</feature>
<proteinExistence type="inferred from homology"/>
<feature type="transmembrane region" description="Helical" evidence="7">
    <location>
        <begin position="99"/>
        <end position="120"/>
    </location>
</feature>
<dbReference type="InterPro" id="IPR050833">
    <property type="entry name" value="Poly_Biosynth_Transport"/>
</dbReference>
<dbReference type="AlphaFoldDB" id="A0A840I6X4"/>
<feature type="transmembrane region" description="Helical" evidence="7">
    <location>
        <begin position="52"/>
        <end position="79"/>
    </location>
</feature>
<name>A0A840I6X4_9PROT</name>
<protein>
    <submittedName>
        <fullName evidence="8">O-antigen/teichoic acid export membrane protein</fullName>
    </submittedName>
</protein>
<dbReference type="EMBL" id="JACHOB010000006">
    <property type="protein sequence ID" value="MBB4660011.1"/>
    <property type="molecule type" value="Genomic_DNA"/>
</dbReference>
<feature type="transmembrane region" description="Helical" evidence="7">
    <location>
        <begin position="126"/>
        <end position="144"/>
    </location>
</feature>
<comment type="caution">
    <text evidence="8">The sequence shown here is derived from an EMBL/GenBank/DDBJ whole genome shotgun (WGS) entry which is preliminary data.</text>
</comment>
<keyword evidence="9" id="KW-1185">Reference proteome</keyword>
<dbReference type="GO" id="GO:0005886">
    <property type="term" value="C:plasma membrane"/>
    <property type="evidence" value="ECO:0007669"/>
    <property type="project" value="UniProtKB-SubCell"/>
</dbReference>
<accession>A0A840I6X4</accession>
<feature type="transmembrane region" description="Helical" evidence="7">
    <location>
        <begin position="426"/>
        <end position="446"/>
    </location>
</feature>
<comment type="subcellular location">
    <subcellularLocation>
        <location evidence="1">Cell membrane</location>
        <topology evidence="1">Multi-pass membrane protein</topology>
    </subcellularLocation>
</comment>
<keyword evidence="6 7" id="KW-0472">Membrane</keyword>
<evidence type="ECO:0000256" key="5">
    <source>
        <dbReference type="ARBA" id="ARBA00022989"/>
    </source>
</evidence>
<feature type="transmembrane region" description="Helical" evidence="7">
    <location>
        <begin position="21"/>
        <end position="40"/>
    </location>
</feature>
<evidence type="ECO:0000256" key="7">
    <source>
        <dbReference type="SAM" id="Phobius"/>
    </source>
</evidence>
<keyword evidence="3" id="KW-1003">Cell membrane</keyword>
<dbReference type="PANTHER" id="PTHR30250">
    <property type="entry name" value="PST FAMILY PREDICTED COLANIC ACID TRANSPORTER"/>
    <property type="match status" value="1"/>
</dbReference>
<feature type="transmembrane region" description="Helical" evidence="7">
    <location>
        <begin position="247"/>
        <end position="267"/>
    </location>
</feature>